<name>X1N5A4_9ZZZZ</name>
<comment type="caution">
    <text evidence="2">The sequence shown here is derived from an EMBL/GenBank/DDBJ whole genome shotgun (WGS) entry which is preliminary data.</text>
</comment>
<organism evidence="2">
    <name type="scientific">marine sediment metagenome</name>
    <dbReference type="NCBI Taxonomy" id="412755"/>
    <lineage>
        <taxon>unclassified sequences</taxon>
        <taxon>metagenomes</taxon>
        <taxon>ecological metagenomes</taxon>
    </lineage>
</organism>
<evidence type="ECO:0000313" key="2">
    <source>
        <dbReference type="EMBL" id="GAI22000.1"/>
    </source>
</evidence>
<reference evidence="2" key="1">
    <citation type="journal article" date="2014" name="Front. Microbiol.">
        <title>High frequency of phylogenetically diverse reductive dehalogenase-homologous genes in deep subseafloor sedimentary metagenomes.</title>
        <authorList>
            <person name="Kawai M."/>
            <person name="Futagami T."/>
            <person name="Toyoda A."/>
            <person name="Takaki Y."/>
            <person name="Nishi S."/>
            <person name="Hori S."/>
            <person name="Arai W."/>
            <person name="Tsubouchi T."/>
            <person name="Morono Y."/>
            <person name="Uchiyama I."/>
            <person name="Ito T."/>
            <person name="Fujiyama A."/>
            <person name="Inagaki F."/>
            <person name="Takami H."/>
        </authorList>
    </citation>
    <scope>NUCLEOTIDE SEQUENCE</scope>
    <source>
        <strain evidence="2">Expedition CK06-06</strain>
    </source>
</reference>
<keyword evidence="1" id="KW-0812">Transmembrane</keyword>
<dbReference type="AlphaFoldDB" id="X1N5A4"/>
<dbReference type="EMBL" id="BARV01014688">
    <property type="protein sequence ID" value="GAI22000.1"/>
    <property type="molecule type" value="Genomic_DNA"/>
</dbReference>
<sequence>MKSRAEKKRRLPVTSSGTIKACIFVLLVGITIAIWVYTQLIFAQVREFQKSVVRTHVGIYVMIIDPLEPDVTGVGNLYEEVVKNSPFPRIISDENLNPIQGLWLNVGIDPDSTDEDSYRKLRSMIEKMDKTNPPEHILMPRLEHRTDTLTVYECPSELHYPVAITDTAGTYLYARNITGDPSDISSLRIAIEEMGTYSLPLRFIKDEEPTLIFHGINPRRVWPLLVMKHTGEPLYWNNINIALNDTTAAGRERLEGFIRLAHERGVVYDVTVNYNVVV</sequence>
<evidence type="ECO:0000256" key="1">
    <source>
        <dbReference type="SAM" id="Phobius"/>
    </source>
</evidence>
<accession>X1N5A4</accession>
<proteinExistence type="predicted"/>
<keyword evidence="1" id="KW-0472">Membrane</keyword>
<keyword evidence="1" id="KW-1133">Transmembrane helix</keyword>
<feature type="transmembrane region" description="Helical" evidence="1">
    <location>
        <begin position="21"/>
        <end position="42"/>
    </location>
</feature>
<gene>
    <name evidence="2" type="ORF">S06H3_25507</name>
</gene>
<feature type="non-terminal residue" evidence="2">
    <location>
        <position position="278"/>
    </location>
</feature>
<protein>
    <submittedName>
        <fullName evidence="2">Uncharacterized protein</fullName>
    </submittedName>
</protein>